<dbReference type="eggNOG" id="ENOG502QV6B">
    <property type="taxonomic scope" value="Eukaryota"/>
</dbReference>
<evidence type="ECO:0000256" key="1">
    <source>
        <dbReference type="ARBA" id="ARBA00002550"/>
    </source>
</evidence>
<keyword evidence="8" id="KW-1185">Reference proteome</keyword>
<evidence type="ECO:0000313" key="7">
    <source>
        <dbReference type="EMBL" id="CCH45036.1"/>
    </source>
</evidence>
<evidence type="ECO:0000256" key="4">
    <source>
        <dbReference type="ARBA" id="ARBA00022583"/>
    </source>
</evidence>
<comment type="caution">
    <text evidence="7">The sequence shown here is derived from an EMBL/GenBank/DDBJ whole genome shotgun (WGS) entry which is preliminary data.</text>
</comment>
<comment type="subcellular location">
    <subcellularLocation>
        <location evidence="2">Cell membrane</location>
        <topology evidence="2">Peripheral membrane protein</topology>
        <orientation evidence="2">Cytoplasmic side</orientation>
    </subcellularLocation>
    <subcellularLocation>
        <location evidence="3">Cytoplasmic granule</location>
    </subcellularLocation>
</comment>
<name>K0KPU1_WICCF</name>
<dbReference type="CDD" id="cd23270">
    <property type="entry name" value="YPP1"/>
    <property type="match status" value="1"/>
</dbReference>
<comment type="similarity">
    <text evidence="5">Belongs to the YPP1 family.</text>
</comment>
<dbReference type="InParanoid" id="K0KPU1"/>
<dbReference type="AlphaFoldDB" id="K0KPU1"/>
<sequence>MGKVKNVAESIIQKKGFGIWPKEVVELQVDDDSDYELIQTLNIEYRFQKFLKLNKLDGLVPLTNPVQEFESFSLEFQELLSSTSSIFVKFIILINLGHIKILQNQLDQGIEILSSANLEIDSHNINNYIESLFYKKHYLLSISFHYIKNLTQEQHWLKKSVNFFPRLPSLSNIESCKWLYLIYDRILLSNNPITIELIDQIFQNKNYVLSFINYSLNKGIKFDSKDVTKFVSTRSKLLLSNTQFPNSDETNNLELEEFLNLVNDCPLINPTLTTELIESGINKTYQSHLLLRSLTGNYLKLNKIEESLHSFEVYFEYIENYYHQNNQSYNDIMGILDIFTQILSYKFKSNNDLKITQDEFEKYLKIMNNFKKILEVFYKNNEIYQVDFDYNVLEPNLNLNNEILNQKLSKFWYILSITNLKLYTSSNSIFPETETNLIKSIIFFKNSIYNDFDNNEILYQYVKFLTSIRKIKESYLILKTVLSNFTEKTIFYFKSWHLLTLILSIEENKDESFKIINFLINEIQEFIELQPQVSFEFKETFIQIKITQLSIIESLFGIEQCLDSLPELFNLYNQLFEIESTQQIEQPSEIDSTRSLKKISTLNKKLKSIKSHKDHAPIPHSKPQHSLQNKLLQKIWLITSTIYFKANLIEDSEQSIIEAEKVYGATAETHAILGLITSEIRPIFALEEFEKSLILEPNHSLGIIGLSKLILTPGIKIFTTEKDLNAGLARIKILLELQVKFFENYYISENWWLLSKIYEKFNDLERFKFAIWKSIELEETRPIRDFKNV</sequence>
<evidence type="ECO:0000256" key="2">
    <source>
        <dbReference type="ARBA" id="ARBA00004413"/>
    </source>
</evidence>
<dbReference type="GO" id="GO:0006897">
    <property type="term" value="P:endocytosis"/>
    <property type="evidence" value="ECO:0007669"/>
    <property type="project" value="UniProtKB-KW"/>
</dbReference>
<keyword evidence="4" id="KW-0254">Endocytosis</keyword>
<dbReference type="HOGENOM" id="CLU_312174_0_0_1"/>
<evidence type="ECO:0000256" key="3">
    <source>
        <dbReference type="ARBA" id="ARBA00004463"/>
    </source>
</evidence>
<evidence type="ECO:0000256" key="5">
    <source>
        <dbReference type="ARBA" id="ARBA00038251"/>
    </source>
</evidence>
<dbReference type="Proteomes" id="UP000009328">
    <property type="component" value="Unassembled WGS sequence"/>
</dbReference>
<dbReference type="FunCoup" id="K0KPU1">
    <property type="interactions" value="261"/>
</dbReference>
<dbReference type="PANTHER" id="PTHR23083">
    <property type="entry name" value="TETRATRICOPEPTIDE REPEAT PROTEIN, TPR"/>
    <property type="match status" value="1"/>
</dbReference>
<dbReference type="EMBL" id="CAIF01000178">
    <property type="protein sequence ID" value="CCH45036.1"/>
    <property type="molecule type" value="Genomic_DNA"/>
</dbReference>
<comment type="function">
    <text evidence="1">Involved in endocytosis.</text>
</comment>
<accession>K0KPU1</accession>
<evidence type="ECO:0000313" key="8">
    <source>
        <dbReference type="Proteomes" id="UP000009328"/>
    </source>
</evidence>
<gene>
    <name evidence="7" type="ORF">BN7_4614</name>
</gene>
<dbReference type="Gene3D" id="1.25.40.10">
    <property type="entry name" value="Tetratricopeptide repeat domain"/>
    <property type="match status" value="1"/>
</dbReference>
<organism evidence="7 8">
    <name type="scientific">Wickerhamomyces ciferrii (strain ATCC 14091 / BCRC 22168 / CBS 111 / JCM 3599 / NBRC 0793 / NRRL Y-1031 F-60-10)</name>
    <name type="common">Yeast</name>
    <name type="synonym">Pichia ciferrii</name>
    <dbReference type="NCBI Taxonomy" id="1206466"/>
    <lineage>
        <taxon>Eukaryota</taxon>
        <taxon>Fungi</taxon>
        <taxon>Dikarya</taxon>
        <taxon>Ascomycota</taxon>
        <taxon>Saccharomycotina</taxon>
        <taxon>Saccharomycetes</taxon>
        <taxon>Phaffomycetales</taxon>
        <taxon>Wickerhamomycetaceae</taxon>
        <taxon>Wickerhamomyces</taxon>
    </lineage>
</organism>
<protein>
    <recommendedName>
        <fullName evidence="6">Cargo-transport protein YPP1</fullName>
    </recommendedName>
</protein>
<dbReference type="InterPro" id="IPR011990">
    <property type="entry name" value="TPR-like_helical_dom_sf"/>
</dbReference>
<dbReference type="PANTHER" id="PTHR23083:SF464">
    <property type="entry name" value="TETRATRICOPEPTIDE REPEAT DOMAIN 7, ISOFORM A"/>
    <property type="match status" value="1"/>
</dbReference>
<dbReference type="InterPro" id="IPR051722">
    <property type="entry name" value="Endocytosis_PI4K-reg_protein"/>
</dbReference>
<evidence type="ECO:0000256" key="6">
    <source>
        <dbReference type="ARBA" id="ARBA00039231"/>
    </source>
</evidence>
<proteinExistence type="inferred from homology"/>
<dbReference type="GO" id="GO:0005886">
    <property type="term" value="C:plasma membrane"/>
    <property type="evidence" value="ECO:0007669"/>
    <property type="project" value="UniProtKB-SubCell"/>
</dbReference>
<reference evidence="7 8" key="1">
    <citation type="journal article" date="2012" name="Eukaryot. Cell">
        <title>Draft genome sequence of Wickerhamomyces ciferrii NRRL Y-1031 F-60-10.</title>
        <authorList>
            <person name="Schneider J."/>
            <person name="Andrea H."/>
            <person name="Blom J."/>
            <person name="Jaenicke S."/>
            <person name="Ruckert C."/>
            <person name="Schorsch C."/>
            <person name="Szczepanowski R."/>
            <person name="Farwick M."/>
            <person name="Goesmann A."/>
            <person name="Puhler A."/>
            <person name="Schaffer S."/>
            <person name="Tauch A."/>
            <person name="Kohler T."/>
            <person name="Brinkrolf K."/>
        </authorList>
    </citation>
    <scope>NUCLEOTIDE SEQUENCE [LARGE SCALE GENOMIC DNA]</scope>
    <source>
        <strain evidence="8">ATCC 14091 / BCRC 22168 / CBS 111 / JCM 3599 / NBRC 0793 / NRRL Y-1031 F-60-10</strain>
    </source>
</reference>
<dbReference type="STRING" id="1206466.K0KPU1"/>